<evidence type="ECO:0000313" key="10">
    <source>
        <dbReference type="EMBL" id="TRX99474.1"/>
    </source>
</evidence>
<dbReference type="PANTHER" id="PTHR10815">
    <property type="entry name" value="METHYLATED-DNA--PROTEIN-CYSTEINE METHYLTRANSFERASE"/>
    <property type="match status" value="1"/>
</dbReference>
<evidence type="ECO:0000256" key="6">
    <source>
        <dbReference type="ARBA" id="ARBA00022763"/>
    </source>
</evidence>
<dbReference type="GeneID" id="41339244"/>
<proteinExistence type="inferred from homology"/>
<dbReference type="SUPFAM" id="SSF46767">
    <property type="entry name" value="Methylated DNA-protein cysteine methyltransferase, C-terminal domain"/>
    <property type="match status" value="1"/>
</dbReference>
<dbReference type="InterPro" id="IPR014048">
    <property type="entry name" value="MethylDNA_cys_MeTrfase_DNA-bd"/>
</dbReference>
<accession>A0A553IGZ6</accession>
<protein>
    <recommendedName>
        <fullName evidence="3">methylated-DNA--[protein]-cysteine S-methyltransferase</fullName>
        <ecNumber evidence="3">2.1.1.63</ecNumber>
    </recommendedName>
</protein>
<dbReference type="GO" id="GO:0032259">
    <property type="term" value="P:methylation"/>
    <property type="evidence" value="ECO:0007669"/>
    <property type="project" value="UniProtKB-KW"/>
</dbReference>
<dbReference type="EMBL" id="VKID01000001">
    <property type="protein sequence ID" value="TRX99474.1"/>
    <property type="molecule type" value="Genomic_DNA"/>
</dbReference>
<comment type="similarity">
    <text evidence="2">Belongs to the MGMT family.</text>
</comment>
<dbReference type="GO" id="GO:0006281">
    <property type="term" value="P:DNA repair"/>
    <property type="evidence" value="ECO:0007669"/>
    <property type="project" value="UniProtKB-KW"/>
</dbReference>
<reference evidence="10 11" key="1">
    <citation type="submission" date="2019-07" db="EMBL/GenBank/DDBJ databases">
        <title>Genome sequence of Acholeplasma laidlawii strain with increased resistance to erythromycin.</title>
        <authorList>
            <person name="Medvedeva E.S."/>
            <person name="Baranova N.B."/>
            <person name="Siniagina M.N."/>
            <person name="Mouzykantov A."/>
            <person name="Chernova O.A."/>
            <person name="Chernov V.M."/>
        </authorList>
    </citation>
    <scope>NUCLEOTIDE SEQUENCE [LARGE SCALE GENOMIC DNA]</scope>
    <source>
        <strain evidence="10 11">PG8REry</strain>
    </source>
</reference>
<dbReference type="AlphaFoldDB" id="A0A553IGZ6"/>
<dbReference type="GO" id="GO:0003908">
    <property type="term" value="F:methylated-DNA-[protein]-cysteine S-methyltransferase activity"/>
    <property type="evidence" value="ECO:0007669"/>
    <property type="project" value="UniProtKB-EC"/>
</dbReference>
<dbReference type="PANTHER" id="PTHR10815:SF13">
    <property type="entry name" value="METHYLATED-DNA--PROTEIN-CYSTEINE METHYLTRANSFERASE"/>
    <property type="match status" value="1"/>
</dbReference>
<evidence type="ECO:0000256" key="5">
    <source>
        <dbReference type="ARBA" id="ARBA00022679"/>
    </source>
</evidence>
<keyword evidence="7" id="KW-0234">DNA repair</keyword>
<evidence type="ECO:0000256" key="3">
    <source>
        <dbReference type="ARBA" id="ARBA00011918"/>
    </source>
</evidence>
<keyword evidence="5 10" id="KW-0808">Transferase</keyword>
<evidence type="ECO:0000259" key="9">
    <source>
        <dbReference type="Pfam" id="PF01035"/>
    </source>
</evidence>
<name>A0A553IGZ6_ACHLA</name>
<dbReference type="InterPro" id="IPR036217">
    <property type="entry name" value="MethylDNA_cys_MeTrfase_DNAb"/>
</dbReference>
<dbReference type="FunFam" id="1.10.10.10:FF:000214">
    <property type="entry name" value="Methylated-DNA--protein-cysteine methyltransferase"/>
    <property type="match status" value="1"/>
</dbReference>
<keyword evidence="6" id="KW-0227">DNA damage</keyword>
<comment type="catalytic activity">
    <reaction evidence="8">
        <text>a 6-O-methyl-2'-deoxyguanosine in DNA + L-cysteinyl-[protein] = S-methyl-L-cysteinyl-[protein] + a 2'-deoxyguanosine in DNA</text>
        <dbReference type="Rhea" id="RHEA:24000"/>
        <dbReference type="Rhea" id="RHEA-COMP:10131"/>
        <dbReference type="Rhea" id="RHEA-COMP:10132"/>
        <dbReference type="Rhea" id="RHEA-COMP:11367"/>
        <dbReference type="Rhea" id="RHEA-COMP:11368"/>
        <dbReference type="ChEBI" id="CHEBI:29950"/>
        <dbReference type="ChEBI" id="CHEBI:82612"/>
        <dbReference type="ChEBI" id="CHEBI:85445"/>
        <dbReference type="ChEBI" id="CHEBI:85448"/>
        <dbReference type="EC" id="2.1.1.63"/>
    </reaction>
</comment>
<dbReference type="Proteomes" id="UP000315938">
    <property type="component" value="Unassembled WGS sequence"/>
</dbReference>
<dbReference type="InterPro" id="IPR001497">
    <property type="entry name" value="MethylDNA_cys_MeTrfase_AS"/>
</dbReference>
<keyword evidence="4 10" id="KW-0489">Methyltransferase</keyword>
<feature type="domain" description="Methylated-DNA-[protein]-cysteine S-methyltransferase DNA binding" evidence="9">
    <location>
        <begin position="73"/>
        <end position="151"/>
    </location>
</feature>
<dbReference type="CDD" id="cd06445">
    <property type="entry name" value="ATase"/>
    <property type="match status" value="1"/>
</dbReference>
<evidence type="ECO:0000313" key="11">
    <source>
        <dbReference type="Proteomes" id="UP000315938"/>
    </source>
</evidence>
<evidence type="ECO:0000256" key="1">
    <source>
        <dbReference type="ARBA" id="ARBA00001286"/>
    </source>
</evidence>
<dbReference type="PROSITE" id="PS00374">
    <property type="entry name" value="MGMT"/>
    <property type="match status" value="1"/>
</dbReference>
<dbReference type="Pfam" id="PF01035">
    <property type="entry name" value="DNA_binding_1"/>
    <property type="match status" value="1"/>
</dbReference>
<dbReference type="RefSeq" id="WP_012243042.1">
    <property type="nucleotide sequence ID" value="NZ_JACAOE010000001.1"/>
</dbReference>
<evidence type="ECO:0000256" key="4">
    <source>
        <dbReference type="ARBA" id="ARBA00022603"/>
    </source>
</evidence>
<organism evidence="10 11">
    <name type="scientific">Acholeplasma laidlawii</name>
    <dbReference type="NCBI Taxonomy" id="2148"/>
    <lineage>
        <taxon>Bacteria</taxon>
        <taxon>Bacillati</taxon>
        <taxon>Mycoplasmatota</taxon>
        <taxon>Mollicutes</taxon>
        <taxon>Acholeplasmatales</taxon>
        <taxon>Acholeplasmataceae</taxon>
        <taxon>Acholeplasma</taxon>
    </lineage>
</organism>
<dbReference type="EC" id="2.1.1.63" evidence="3"/>
<evidence type="ECO:0000256" key="8">
    <source>
        <dbReference type="ARBA" id="ARBA00049348"/>
    </source>
</evidence>
<evidence type="ECO:0000256" key="2">
    <source>
        <dbReference type="ARBA" id="ARBA00008711"/>
    </source>
</evidence>
<dbReference type="NCBIfam" id="TIGR00589">
    <property type="entry name" value="ogt"/>
    <property type="match status" value="1"/>
</dbReference>
<evidence type="ECO:0000256" key="7">
    <source>
        <dbReference type="ARBA" id="ARBA00023204"/>
    </source>
</evidence>
<comment type="caution">
    <text evidence="10">The sequence shown here is derived from an EMBL/GenBank/DDBJ whole genome shotgun (WGS) entry which is preliminary data.</text>
</comment>
<comment type="catalytic activity">
    <reaction evidence="1">
        <text>a 4-O-methyl-thymidine in DNA + L-cysteinyl-[protein] = a thymidine in DNA + S-methyl-L-cysteinyl-[protein]</text>
        <dbReference type="Rhea" id="RHEA:53428"/>
        <dbReference type="Rhea" id="RHEA-COMP:10131"/>
        <dbReference type="Rhea" id="RHEA-COMP:10132"/>
        <dbReference type="Rhea" id="RHEA-COMP:13555"/>
        <dbReference type="Rhea" id="RHEA-COMP:13556"/>
        <dbReference type="ChEBI" id="CHEBI:29950"/>
        <dbReference type="ChEBI" id="CHEBI:82612"/>
        <dbReference type="ChEBI" id="CHEBI:137386"/>
        <dbReference type="ChEBI" id="CHEBI:137387"/>
        <dbReference type="EC" id="2.1.1.63"/>
    </reaction>
</comment>
<dbReference type="InterPro" id="IPR036388">
    <property type="entry name" value="WH-like_DNA-bd_sf"/>
</dbReference>
<gene>
    <name evidence="10" type="ORF">FNV44_00095</name>
</gene>
<sequence>MLYYDFISYGDWTFTIKVSKNGLKSIDIYNHQDLSNLTLNKEITAPYIQILDNYFKGIPIPKDIKLDLEGSSFEKLVWQQLIEIPYGKTASYKDIAVRISNPRAYQAVGNAVGSNPLLIVIPCHRVIKSDGRLGGFSSDIQLKIDLLHKEGGKYL</sequence>
<dbReference type="Gene3D" id="1.10.10.10">
    <property type="entry name" value="Winged helix-like DNA-binding domain superfamily/Winged helix DNA-binding domain"/>
    <property type="match status" value="1"/>
</dbReference>